<feature type="compositionally biased region" description="Basic and acidic residues" evidence="1">
    <location>
        <begin position="432"/>
        <end position="442"/>
    </location>
</feature>
<accession>A0A197K1Z1</accession>
<feature type="transmembrane region" description="Helical" evidence="2">
    <location>
        <begin position="112"/>
        <end position="133"/>
    </location>
</feature>
<keyword evidence="4" id="KW-1185">Reference proteome</keyword>
<organism evidence="3 4">
    <name type="scientific">Linnemannia elongata AG-77</name>
    <dbReference type="NCBI Taxonomy" id="1314771"/>
    <lineage>
        <taxon>Eukaryota</taxon>
        <taxon>Fungi</taxon>
        <taxon>Fungi incertae sedis</taxon>
        <taxon>Mucoromycota</taxon>
        <taxon>Mortierellomycotina</taxon>
        <taxon>Mortierellomycetes</taxon>
        <taxon>Mortierellales</taxon>
        <taxon>Mortierellaceae</taxon>
        <taxon>Linnemannia</taxon>
    </lineage>
</organism>
<feature type="region of interest" description="Disordered" evidence="1">
    <location>
        <begin position="353"/>
        <end position="442"/>
    </location>
</feature>
<proteinExistence type="predicted"/>
<protein>
    <submittedName>
        <fullName evidence="3">Uncharacterized protein</fullName>
    </submittedName>
</protein>
<evidence type="ECO:0000313" key="3">
    <source>
        <dbReference type="EMBL" id="OAQ30711.1"/>
    </source>
</evidence>
<evidence type="ECO:0000256" key="1">
    <source>
        <dbReference type="SAM" id="MobiDB-lite"/>
    </source>
</evidence>
<evidence type="ECO:0000313" key="4">
    <source>
        <dbReference type="Proteomes" id="UP000078512"/>
    </source>
</evidence>
<keyword evidence="2" id="KW-0472">Membrane</keyword>
<feature type="transmembrane region" description="Helical" evidence="2">
    <location>
        <begin position="50"/>
        <end position="72"/>
    </location>
</feature>
<gene>
    <name evidence="3" type="ORF">K457DRAFT_1268831</name>
</gene>
<dbReference type="EMBL" id="KV442033">
    <property type="protein sequence ID" value="OAQ30711.1"/>
    <property type="molecule type" value="Genomic_DNA"/>
</dbReference>
<feature type="compositionally biased region" description="Gly residues" evidence="1">
    <location>
        <begin position="367"/>
        <end position="381"/>
    </location>
</feature>
<evidence type="ECO:0000256" key="2">
    <source>
        <dbReference type="SAM" id="Phobius"/>
    </source>
</evidence>
<dbReference type="AlphaFoldDB" id="A0A197K1Z1"/>
<dbReference type="OrthoDB" id="2420081at2759"/>
<name>A0A197K1Z1_9FUNG</name>
<reference evidence="3 4" key="1">
    <citation type="submission" date="2016-05" db="EMBL/GenBank/DDBJ databases">
        <title>Genome sequencing reveals origins of a unique bacterial endosymbiosis in the earliest lineages of terrestrial Fungi.</title>
        <authorList>
            <consortium name="DOE Joint Genome Institute"/>
            <person name="Uehling J."/>
            <person name="Gryganskyi A."/>
            <person name="Hameed K."/>
            <person name="Tschaplinski T."/>
            <person name="Misztal P."/>
            <person name="Wu S."/>
            <person name="Desiro A."/>
            <person name="Vande Pol N."/>
            <person name="Du Z.-Y."/>
            <person name="Zienkiewicz A."/>
            <person name="Zienkiewicz K."/>
            <person name="Morin E."/>
            <person name="Tisserant E."/>
            <person name="Splivallo R."/>
            <person name="Hainaut M."/>
            <person name="Henrissat B."/>
            <person name="Ohm R."/>
            <person name="Kuo A."/>
            <person name="Yan J."/>
            <person name="Lipzen A."/>
            <person name="Nolan M."/>
            <person name="Labutti K."/>
            <person name="Barry K."/>
            <person name="Goldstein A."/>
            <person name="Labbe J."/>
            <person name="Schadt C."/>
            <person name="Tuskan G."/>
            <person name="Grigoriev I."/>
            <person name="Martin F."/>
            <person name="Vilgalys R."/>
            <person name="Bonito G."/>
        </authorList>
    </citation>
    <scope>NUCLEOTIDE SEQUENCE [LARGE SCALE GENOMIC DNA]</scope>
    <source>
        <strain evidence="3 4">AG-77</strain>
    </source>
</reference>
<sequence>SSLIVFSFFIIIHLSIHPSFTVHLLARSFLGIHSSLRPYPLPINSCFDPLTPLLYIRLFTRTLLIIIFQSYFNPQSGFFHTIPSAPLLFFSFLSSPSSHSLLFFSFSSFPLLHFYHLRIFLLLPLPLLLFLLLRQLSSKGTRNKKKNTTKKKTPNLASFYQKSSLSFFQELSQTRRNNNGNTLVLRNRYYKIMCDNNTVYSIPRKHAMHARRRSARSDRLKRRNIQPNSLTVDLNYYTHAGYITSRWSSSSCSSNNKYNSNKPRTLQQFNVDTIEGSCTFKSRSAGGLTTDHAYPNFSLTPAIRPHCQHRNHDTTVFTPLIIQTISTLSTTGSPLFSPYCFPSPEFDDQVYATQSRHSSGDAIRTMGAGGRSGSCGGGGSEGDSPEPSGVHPGQGENGGSDAAGGEDESDGGKRPSSYTFRRRNAIVEGSEDAPRVDDFPDK</sequence>
<keyword evidence="2" id="KW-1133">Transmembrane helix</keyword>
<feature type="non-terminal residue" evidence="3">
    <location>
        <position position="1"/>
    </location>
</feature>
<dbReference type="Proteomes" id="UP000078512">
    <property type="component" value="Unassembled WGS sequence"/>
</dbReference>
<keyword evidence="2" id="KW-0812">Transmembrane</keyword>
<feature type="transmembrane region" description="Helical" evidence="2">
    <location>
        <begin position="84"/>
        <end position="106"/>
    </location>
</feature>